<evidence type="ECO:0000256" key="1">
    <source>
        <dbReference type="ARBA" id="ARBA00023015"/>
    </source>
</evidence>
<dbReference type="InterPro" id="IPR011991">
    <property type="entry name" value="ArsR-like_HTH"/>
</dbReference>
<protein>
    <submittedName>
        <fullName evidence="5">GbsR/MarR family transcriptional regulator</fullName>
    </submittedName>
</protein>
<dbReference type="Gene3D" id="1.10.287.160">
    <property type="entry name" value="HR1 repeat"/>
    <property type="match status" value="1"/>
</dbReference>
<dbReference type="RefSeq" id="WP_345364199.1">
    <property type="nucleotide sequence ID" value="NZ_BAABII010000010.1"/>
</dbReference>
<gene>
    <name evidence="5" type="ORF">AB8O55_17860</name>
</gene>
<feature type="domain" description="HTH marR-type" evidence="4">
    <location>
        <begin position="27"/>
        <end position="84"/>
    </location>
</feature>
<evidence type="ECO:0000313" key="6">
    <source>
        <dbReference type="Proteomes" id="UP001564626"/>
    </source>
</evidence>
<dbReference type="SUPFAM" id="SSF46785">
    <property type="entry name" value="Winged helix' DNA-binding domain"/>
    <property type="match status" value="1"/>
</dbReference>
<dbReference type="CDD" id="cd00090">
    <property type="entry name" value="HTH_ARSR"/>
    <property type="match status" value="1"/>
</dbReference>
<proteinExistence type="predicted"/>
<keyword evidence="1" id="KW-0805">Transcription regulation</keyword>
<dbReference type="Pfam" id="PF12802">
    <property type="entry name" value="MarR_2"/>
    <property type="match status" value="1"/>
</dbReference>
<sequence length="165" mass="18886">MTAEAGEESSARLLRYVERFAQVLEESGVPRMPARVFAYVLAEDRDRYTASELAAGLRVSPAAISGAVRYLVQVGLVTKEREPGMRSDLYRIDDRDIWSHIFLQRSDLLSHYEKAAAEGVETLGPDTRGGRRMRESQEFFAFLRAELDGVMARWREYRPQLDLDR</sequence>
<evidence type="ECO:0000259" key="4">
    <source>
        <dbReference type="Pfam" id="PF12802"/>
    </source>
</evidence>
<organism evidence="5 6">
    <name type="scientific">Saccharopolyspora cebuensis</name>
    <dbReference type="NCBI Taxonomy" id="418759"/>
    <lineage>
        <taxon>Bacteria</taxon>
        <taxon>Bacillati</taxon>
        <taxon>Actinomycetota</taxon>
        <taxon>Actinomycetes</taxon>
        <taxon>Pseudonocardiales</taxon>
        <taxon>Pseudonocardiaceae</taxon>
        <taxon>Saccharopolyspora</taxon>
    </lineage>
</organism>
<dbReference type="InterPro" id="IPR052362">
    <property type="entry name" value="HTH-GbsR_regulator"/>
</dbReference>
<evidence type="ECO:0000256" key="3">
    <source>
        <dbReference type="ARBA" id="ARBA00023163"/>
    </source>
</evidence>
<name>A0ABV4CLC7_9PSEU</name>
<dbReference type="InterPro" id="IPR036390">
    <property type="entry name" value="WH_DNA-bd_sf"/>
</dbReference>
<dbReference type="PANTHER" id="PTHR38465:SF2">
    <property type="entry name" value="HTH-TYPE TRANSCRIPTIONAL REGULATOR MMPR5"/>
    <property type="match status" value="1"/>
</dbReference>
<dbReference type="EMBL" id="JBGEHV010000034">
    <property type="protein sequence ID" value="MEY8041273.1"/>
    <property type="molecule type" value="Genomic_DNA"/>
</dbReference>
<dbReference type="Proteomes" id="UP001564626">
    <property type="component" value="Unassembled WGS sequence"/>
</dbReference>
<comment type="caution">
    <text evidence="5">The sequence shown here is derived from an EMBL/GenBank/DDBJ whole genome shotgun (WGS) entry which is preliminary data.</text>
</comment>
<evidence type="ECO:0000313" key="5">
    <source>
        <dbReference type="EMBL" id="MEY8041273.1"/>
    </source>
</evidence>
<evidence type="ECO:0000256" key="2">
    <source>
        <dbReference type="ARBA" id="ARBA00023125"/>
    </source>
</evidence>
<dbReference type="Gene3D" id="1.10.10.10">
    <property type="entry name" value="Winged helix-like DNA-binding domain superfamily/Winged helix DNA-binding domain"/>
    <property type="match status" value="1"/>
</dbReference>
<keyword evidence="3" id="KW-0804">Transcription</keyword>
<dbReference type="PANTHER" id="PTHR38465">
    <property type="entry name" value="HTH-TYPE TRANSCRIPTIONAL REGULATOR MJ1563-RELATED"/>
    <property type="match status" value="1"/>
</dbReference>
<accession>A0ABV4CLC7</accession>
<reference evidence="5 6" key="1">
    <citation type="submission" date="2024-08" db="EMBL/GenBank/DDBJ databases">
        <title>Genome mining of Saccharopolyspora cebuensis PGLac3 from Nigerian medicinal plant.</title>
        <authorList>
            <person name="Ezeobiora C.E."/>
            <person name="Igbokwe N.H."/>
            <person name="Amin D.H."/>
            <person name="Mendie U.E."/>
        </authorList>
    </citation>
    <scope>NUCLEOTIDE SEQUENCE [LARGE SCALE GENOMIC DNA]</scope>
    <source>
        <strain evidence="5 6">PGLac3</strain>
    </source>
</reference>
<dbReference type="InterPro" id="IPR000835">
    <property type="entry name" value="HTH_MarR-typ"/>
</dbReference>
<keyword evidence="2" id="KW-0238">DNA-binding</keyword>
<keyword evidence="6" id="KW-1185">Reference proteome</keyword>
<dbReference type="InterPro" id="IPR036388">
    <property type="entry name" value="WH-like_DNA-bd_sf"/>
</dbReference>